<dbReference type="AlphaFoldDB" id="A0A1G2CEH4"/>
<dbReference type="EMBL" id="MHLA01000013">
    <property type="protein sequence ID" value="OGY99798.1"/>
    <property type="molecule type" value="Genomic_DNA"/>
</dbReference>
<name>A0A1G2CEH4_9BACT</name>
<evidence type="ECO:0000313" key="2">
    <source>
        <dbReference type="EMBL" id="OGY99798.1"/>
    </source>
</evidence>
<feature type="compositionally biased region" description="Basic and acidic residues" evidence="1">
    <location>
        <begin position="102"/>
        <end position="115"/>
    </location>
</feature>
<reference evidence="2 3" key="1">
    <citation type="journal article" date="2016" name="Nat. Commun.">
        <title>Thousands of microbial genomes shed light on interconnected biogeochemical processes in an aquifer system.</title>
        <authorList>
            <person name="Anantharaman K."/>
            <person name="Brown C.T."/>
            <person name="Hug L.A."/>
            <person name="Sharon I."/>
            <person name="Castelle C.J."/>
            <person name="Probst A.J."/>
            <person name="Thomas B.C."/>
            <person name="Singh A."/>
            <person name="Wilkins M.J."/>
            <person name="Karaoz U."/>
            <person name="Brodie E.L."/>
            <person name="Williams K.H."/>
            <person name="Hubbard S.S."/>
            <person name="Banfield J.F."/>
        </authorList>
    </citation>
    <scope>NUCLEOTIDE SEQUENCE [LARGE SCALE GENOMIC DNA]</scope>
</reference>
<dbReference type="Proteomes" id="UP000178880">
    <property type="component" value="Unassembled WGS sequence"/>
</dbReference>
<evidence type="ECO:0000256" key="1">
    <source>
        <dbReference type="SAM" id="MobiDB-lite"/>
    </source>
</evidence>
<dbReference type="STRING" id="1798650.A2945_02265"/>
<feature type="region of interest" description="Disordered" evidence="1">
    <location>
        <begin position="96"/>
        <end position="129"/>
    </location>
</feature>
<gene>
    <name evidence="2" type="ORF">A2945_02265</name>
</gene>
<comment type="caution">
    <text evidence="2">The sequence shown here is derived from an EMBL/GenBank/DDBJ whole genome shotgun (WGS) entry which is preliminary data.</text>
</comment>
<organism evidence="2 3">
    <name type="scientific">Candidatus Liptonbacteria bacterium RIFCSPLOWO2_01_FULL_52_25</name>
    <dbReference type="NCBI Taxonomy" id="1798650"/>
    <lineage>
        <taxon>Bacteria</taxon>
        <taxon>Candidatus Liptoniibacteriota</taxon>
    </lineage>
</organism>
<protein>
    <submittedName>
        <fullName evidence="2">Uncharacterized protein</fullName>
    </submittedName>
</protein>
<accession>A0A1G2CEH4</accession>
<proteinExistence type="predicted"/>
<sequence>MDVVLSLGGGISPFRKLSEALPAWSSAHSNHFFFERRFLFCGELSELRWAWSSAQDQIVAIFQLFFEWSFSSRKKLAEAMSVWSLAKQAWHCRAAAGNSPQERIEPRFLRDEKRNGLIHSKGGGVDKPR</sequence>
<evidence type="ECO:0000313" key="3">
    <source>
        <dbReference type="Proteomes" id="UP000178880"/>
    </source>
</evidence>